<dbReference type="GO" id="GO:0008734">
    <property type="term" value="F:L-aspartate oxidase activity"/>
    <property type="evidence" value="ECO:0007669"/>
    <property type="project" value="UniProtKB-UniRule"/>
</dbReference>
<evidence type="ECO:0000256" key="11">
    <source>
        <dbReference type="ARBA" id="ARBA00048305"/>
    </source>
</evidence>
<dbReference type="NCBIfam" id="TIGR00551">
    <property type="entry name" value="nadB"/>
    <property type="match status" value="1"/>
</dbReference>
<dbReference type="FunFam" id="3.90.700.10:FF:000002">
    <property type="entry name" value="L-aspartate oxidase"/>
    <property type="match status" value="1"/>
</dbReference>
<dbReference type="UniPathway" id="UPA00253">
    <property type="reaction ID" value="UER00326"/>
</dbReference>
<gene>
    <name evidence="17" type="primary">nadB</name>
    <name evidence="17" type="ORF">CXR34_07325</name>
</gene>
<comment type="catalytic activity">
    <reaction evidence="11">
        <text>L-aspartate + O2 = iminosuccinate + H2O2</text>
        <dbReference type="Rhea" id="RHEA:25876"/>
        <dbReference type="ChEBI" id="CHEBI:15379"/>
        <dbReference type="ChEBI" id="CHEBI:16240"/>
        <dbReference type="ChEBI" id="CHEBI:29991"/>
        <dbReference type="ChEBI" id="CHEBI:77875"/>
        <dbReference type="EC" id="1.4.3.16"/>
    </reaction>
    <physiologicalReaction direction="left-to-right" evidence="11">
        <dbReference type="Rhea" id="RHEA:25877"/>
    </physiologicalReaction>
</comment>
<dbReference type="Gene3D" id="3.90.700.10">
    <property type="entry name" value="Succinate dehydrogenase/fumarate reductase flavoprotein, catalytic domain"/>
    <property type="match status" value="1"/>
</dbReference>
<evidence type="ECO:0000256" key="2">
    <source>
        <dbReference type="ARBA" id="ARBA00004950"/>
    </source>
</evidence>
<dbReference type="InterPro" id="IPR036188">
    <property type="entry name" value="FAD/NAD-bd_sf"/>
</dbReference>
<evidence type="ECO:0000256" key="12">
    <source>
        <dbReference type="NCBIfam" id="TIGR00551"/>
    </source>
</evidence>
<comment type="pathway">
    <text evidence="2 13">Cofactor biosynthesis; NAD(+) biosynthesis; iminoaspartate from L-aspartate (oxidase route): step 1/1.</text>
</comment>
<dbReference type="SUPFAM" id="SSF56425">
    <property type="entry name" value="Succinate dehydrogenase/fumarate reductase flavoprotein, catalytic domain"/>
    <property type="match status" value="1"/>
</dbReference>
<dbReference type="KEGG" id="mhos:CXR34_07325"/>
<comment type="function">
    <text evidence="10">Catalyzes the oxidation of L-aspartate to iminoaspartate, the first step in the de novo biosynthesis of NAD(+).</text>
</comment>
<keyword evidence="7 13" id="KW-0662">Pyridine nucleotide biosynthesis</keyword>
<dbReference type="InterPro" id="IPR015939">
    <property type="entry name" value="Fum_Rdtase/Succ_DH_flav-like_C"/>
</dbReference>
<feature type="domain" description="FAD-dependent oxidoreductase 2 FAD-binding" evidence="15">
    <location>
        <begin position="2"/>
        <end position="383"/>
    </location>
</feature>
<dbReference type="AlphaFoldDB" id="A0A2K9E2C7"/>
<accession>A0A2K9E2C7</accession>
<evidence type="ECO:0000256" key="7">
    <source>
        <dbReference type="ARBA" id="ARBA00022642"/>
    </source>
</evidence>
<dbReference type="EC" id="1.4.3.16" evidence="4 12"/>
<evidence type="ECO:0000256" key="8">
    <source>
        <dbReference type="ARBA" id="ARBA00022827"/>
    </source>
</evidence>
<dbReference type="Gene3D" id="1.20.58.100">
    <property type="entry name" value="Fumarate reductase/succinate dehydrogenase flavoprotein-like, C-terminal domain"/>
    <property type="match status" value="1"/>
</dbReference>
<dbReference type="SUPFAM" id="SSF46977">
    <property type="entry name" value="Succinate dehydrogenase/fumarate reductase flavoprotein C-terminal domain"/>
    <property type="match status" value="1"/>
</dbReference>
<evidence type="ECO:0000256" key="14">
    <source>
        <dbReference type="SAM" id="MobiDB-lite"/>
    </source>
</evidence>
<reference evidence="17 18" key="1">
    <citation type="submission" date="2017-12" db="EMBL/GenBank/DDBJ databases">
        <title>Isolation and characterization of estrogens degradatiion strain Microbacterium hominis SJTG1.</title>
        <authorList>
            <person name="Xiong W."/>
            <person name="Yin C."/>
            <person name="Zheng D."/>
            <person name="Liang R."/>
        </authorList>
    </citation>
    <scope>NUCLEOTIDE SEQUENCE [LARGE SCALE GENOMIC DNA]</scope>
    <source>
        <strain evidence="17 18">SJTG1</strain>
    </source>
</reference>
<evidence type="ECO:0000313" key="18">
    <source>
        <dbReference type="Proteomes" id="UP000233276"/>
    </source>
</evidence>
<evidence type="ECO:0000256" key="10">
    <source>
        <dbReference type="ARBA" id="ARBA00029426"/>
    </source>
</evidence>
<dbReference type="Proteomes" id="UP000233276">
    <property type="component" value="Chromosome"/>
</dbReference>
<comment type="cofactor">
    <cofactor evidence="1 13">
        <name>FAD</name>
        <dbReference type="ChEBI" id="CHEBI:57692"/>
    </cofactor>
</comment>
<evidence type="ECO:0000256" key="4">
    <source>
        <dbReference type="ARBA" id="ARBA00012173"/>
    </source>
</evidence>
<dbReference type="Gene3D" id="3.50.50.60">
    <property type="entry name" value="FAD/NAD(P)-binding domain"/>
    <property type="match status" value="1"/>
</dbReference>
<evidence type="ECO:0000256" key="5">
    <source>
        <dbReference type="ARBA" id="ARBA00021901"/>
    </source>
</evidence>
<dbReference type="GO" id="GO:0034628">
    <property type="term" value="P:'de novo' NAD+ biosynthetic process from L-aspartate"/>
    <property type="evidence" value="ECO:0007669"/>
    <property type="project" value="TreeGrafter"/>
</dbReference>
<protein>
    <recommendedName>
        <fullName evidence="5 12">L-aspartate oxidase</fullName>
        <ecNumber evidence="4 12">1.4.3.16</ecNumber>
    </recommendedName>
</protein>
<dbReference type="Pfam" id="PF02910">
    <property type="entry name" value="Succ_DH_flav_C"/>
    <property type="match status" value="1"/>
</dbReference>
<keyword evidence="9 13" id="KW-0560">Oxidoreductase</keyword>
<comment type="similarity">
    <text evidence="3 13">Belongs to the FAD-dependent oxidoreductase 2 family. NadB subfamily.</text>
</comment>
<dbReference type="GO" id="GO:0005737">
    <property type="term" value="C:cytoplasm"/>
    <property type="evidence" value="ECO:0007669"/>
    <property type="project" value="UniProtKB-SubCell"/>
</dbReference>
<dbReference type="InterPro" id="IPR005288">
    <property type="entry name" value="NadB"/>
</dbReference>
<dbReference type="PRINTS" id="PR00368">
    <property type="entry name" value="FADPNR"/>
</dbReference>
<dbReference type="GO" id="GO:0033765">
    <property type="term" value="F:steroid dehydrogenase activity, acting on the CH-CH group of donors"/>
    <property type="evidence" value="ECO:0007669"/>
    <property type="project" value="UniProtKB-ARBA"/>
</dbReference>
<feature type="region of interest" description="Disordered" evidence="14">
    <location>
        <begin position="503"/>
        <end position="530"/>
    </location>
</feature>
<dbReference type="PANTHER" id="PTHR42716">
    <property type="entry name" value="L-ASPARTATE OXIDASE"/>
    <property type="match status" value="1"/>
</dbReference>
<proteinExistence type="inferred from homology"/>
<dbReference type="PANTHER" id="PTHR42716:SF2">
    <property type="entry name" value="L-ASPARTATE OXIDASE, CHLOROPLASTIC"/>
    <property type="match status" value="1"/>
</dbReference>
<feature type="compositionally biased region" description="Basic and acidic residues" evidence="14">
    <location>
        <begin position="509"/>
        <end position="530"/>
    </location>
</feature>
<evidence type="ECO:0000256" key="1">
    <source>
        <dbReference type="ARBA" id="ARBA00001974"/>
    </source>
</evidence>
<dbReference type="InterPro" id="IPR027477">
    <property type="entry name" value="Succ_DH/fumarate_Rdtase_cat_sf"/>
</dbReference>
<dbReference type="InterPro" id="IPR037099">
    <property type="entry name" value="Fum_R/Succ_DH_flav-like_C_sf"/>
</dbReference>
<keyword evidence="6 13" id="KW-0285">Flavoprotein</keyword>
<evidence type="ECO:0000259" key="15">
    <source>
        <dbReference type="Pfam" id="PF00890"/>
    </source>
</evidence>
<dbReference type="Pfam" id="PF00890">
    <property type="entry name" value="FAD_binding_2"/>
    <property type="match status" value="1"/>
</dbReference>
<sequence>MVVAGSGIAGLTAALHATASGCRVTLVTKDVLEHANTRYAQGGIAGVMFDDDSAAAHERDTLVAGAGLSDADAVRVLVEEGPARIRELIARGVEFDRGADGTLVKGLEAAHSYPRVLHAGGDATGSAIEKALVGRLRVSGVDVLEHAFLVDVLLDGDGRARGVDLLVDDERRVSLDADAVVLATGGAGQLYAHTTNPPVATGDGIAAAVRAGAAVRDLEFVQFHPTVLTSRPGEAFLVSEAVRGEGGVLRDEQGRRFMLDVHPDAELAPRDVVARAIAAVMEEQSGRPVLLDATGLGHDGSGPARKQTAAFLARRFPTIDAAVRERGFDWSQEPIPVTPAAHYLMGGVATDLAGRTSVPRLYAVGEVARTGVHGANRLASNSLLEGAVFGARAGDAVAADLASGLWPFPAPLAAADDDSAAAVPAGSTAGIPSPAPFTRRALQQVMWEDAGLVRDAAGLDRASRMIAGWRAQPQTPRTEAEFEDENLLVVAAQVVGAAAARTASVGAHTRRDDTGASNDRASRELEGASC</sequence>
<evidence type="ECO:0000256" key="6">
    <source>
        <dbReference type="ARBA" id="ARBA00022630"/>
    </source>
</evidence>
<dbReference type="SUPFAM" id="SSF51905">
    <property type="entry name" value="FAD/NAD(P)-binding domain"/>
    <property type="match status" value="1"/>
</dbReference>
<keyword evidence="8 13" id="KW-0274">FAD</keyword>
<dbReference type="EMBL" id="CP025299">
    <property type="protein sequence ID" value="AUG31143.1"/>
    <property type="molecule type" value="Genomic_DNA"/>
</dbReference>
<evidence type="ECO:0000256" key="13">
    <source>
        <dbReference type="RuleBase" id="RU362049"/>
    </source>
</evidence>
<name>A0A2K9E2C7_9MICO</name>
<evidence type="ECO:0000256" key="3">
    <source>
        <dbReference type="ARBA" id="ARBA00008562"/>
    </source>
</evidence>
<evidence type="ECO:0000259" key="16">
    <source>
        <dbReference type="Pfam" id="PF02910"/>
    </source>
</evidence>
<dbReference type="InterPro" id="IPR003953">
    <property type="entry name" value="FAD-dep_OxRdtase_2_FAD-bd"/>
</dbReference>
<organism evidence="17 18">
    <name type="scientific">Microbacterium hominis</name>
    <dbReference type="NCBI Taxonomy" id="162426"/>
    <lineage>
        <taxon>Bacteria</taxon>
        <taxon>Bacillati</taxon>
        <taxon>Actinomycetota</taxon>
        <taxon>Actinomycetes</taxon>
        <taxon>Micrococcales</taxon>
        <taxon>Microbacteriaceae</taxon>
        <taxon>Microbacterium</taxon>
    </lineage>
</organism>
<comment type="subcellular location">
    <subcellularLocation>
        <location evidence="13">Cytoplasm</location>
    </subcellularLocation>
</comment>
<evidence type="ECO:0000313" key="17">
    <source>
        <dbReference type="EMBL" id="AUG31143.1"/>
    </source>
</evidence>
<feature type="domain" description="Fumarate reductase/succinate dehydrogenase flavoprotein-like C-terminal" evidence="16">
    <location>
        <begin position="439"/>
        <end position="513"/>
    </location>
</feature>
<evidence type="ECO:0000256" key="9">
    <source>
        <dbReference type="ARBA" id="ARBA00023002"/>
    </source>
</evidence>